<organism evidence="4 5">
    <name type="scientific">Microlunatus sagamiharensis</name>
    <dbReference type="NCBI Taxonomy" id="546874"/>
    <lineage>
        <taxon>Bacteria</taxon>
        <taxon>Bacillati</taxon>
        <taxon>Actinomycetota</taxon>
        <taxon>Actinomycetes</taxon>
        <taxon>Propionibacteriales</taxon>
        <taxon>Propionibacteriaceae</taxon>
        <taxon>Microlunatus</taxon>
    </lineage>
</organism>
<gene>
    <name evidence="4" type="ORF">SAMN04488544_0472</name>
</gene>
<dbReference type="NCBIfam" id="NF006119">
    <property type="entry name" value="PRK08264.1-5"/>
    <property type="match status" value="1"/>
</dbReference>
<protein>
    <submittedName>
        <fullName evidence="4">NADP-dependent 3-hydroxy acid dehydrogenase YdfG</fullName>
    </submittedName>
</protein>
<dbReference type="GO" id="GO:0016491">
    <property type="term" value="F:oxidoreductase activity"/>
    <property type="evidence" value="ECO:0007669"/>
    <property type="project" value="UniProtKB-KW"/>
</dbReference>
<keyword evidence="5" id="KW-1185">Reference proteome</keyword>
<dbReference type="PANTHER" id="PTHR44169">
    <property type="entry name" value="NADPH-DEPENDENT 1-ACYLDIHYDROXYACETONE PHOSPHATE REDUCTASE"/>
    <property type="match status" value="1"/>
</dbReference>
<dbReference type="STRING" id="546874.SAMN04488544_0472"/>
<dbReference type="RefSeq" id="WP_091073078.1">
    <property type="nucleotide sequence ID" value="NZ_LT629799.1"/>
</dbReference>
<evidence type="ECO:0000256" key="3">
    <source>
        <dbReference type="RuleBase" id="RU000363"/>
    </source>
</evidence>
<dbReference type="Gene3D" id="3.40.50.720">
    <property type="entry name" value="NAD(P)-binding Rossmann-like Domain"/>
    <property type="match status" value="1"/>
</dbReference>
<dbReference type="Proteomes" id="UP000198825">
    <property type="component" value="Chromosome I"/>
</dbReference>
<evidence type="ECO:0000313" key="4">
    <source>
        <dbReference type="EMBL" id="SDU81965.1"/>
    </source>
</evidence>
<sequence length="239" mass="24548">MTTIDGSTVLVTGANRGLGQAFVQQLLERGAARVYAAARRPEEVLLDDPRVVPLHLDVTDPASVAAAALAATDVDVVVNNAGISVTDPLLRAEQAGLRSELEVNLFGPLAVTAAFADGVAARRGAIVNVASVLSWLALGGSYSVSKAALWSATDALRLELAPRGVQVVGVFVGYVDTEMTAGVTAPKSDPAVVVRQVLDGLEAGASEVLADQLSRDVRATLAQPVEVRYPALAEAGASA</sequence>
<accession>A0A1H2LMI5</accession>
<evidence type="ECO:0000256" key="1">
    <source>
        <dbReference type="ARBA" id="ARBA00006484"/>
    </source>
</evidence>
<evidence type="ECO:0000313" key="5">
    <source>
        <dbReference type="Proteomes" id="UP000198825"/>
    </source>
</evidence>
<dbReference type="PRINTS" id="PR00080">
    <property type="entry name" value="SDRFAMILY"/>
</dbReference>
<dbReference type="PRINTS" id="PR00081">
    <property type="entry name" value="GDHRDH"/>
</dbReference>
<name>A0A1H2LMI5_9ACTN</name>
<reference evidence="5" key="1">
    <citation type="submission" date="2016-10" db="EMBL/GenBank/DDBJ databases">
        <authorList>
            <person name="Varghese N."/>
            <person name="Submissions S."/>
        </authorList>
    </citation>
    <scope>NUCLEOTIDE SEQUENCE [LARGE SCALE GENOMIC DNA]</scope>
    <source>
        <strain evidence="5">DSM 21743</strain>
    </source>
</reference>
<dbReference type="AlphaFoldDB" id="A0A1H2LMI5"/>
<proteinExistence type="inferred from homology"/>
<dbReference type="InterPro" id="IPR002347">
    <property type="entry name" value="SDR_fam"/>
</dbReference>
<dbReference type="PANTHER" id="PTHR44169:SF6">
    <property type="entry name" value="NADPH-DEPENDENT 1-ACYLDIHYDROXYACETONE PHOSPHATE REDUCTASE"/>
    <property type="match status" value="1"/>
</dbReference>
<comment type="similarity">
    <text evidence="1 3">Belongs to the short-chain dehydrogenases/reductases (SDR) family.</text>
</comment>
<dbReference type="InterPro" id="IPR036291">
    <property type="entry name" value="NAD(P)-bd_dom_sf"/>
</dbReference>
<dbReference type="EMBL" id="LT629799">
    <property type="protein sequence ID" value="SDU81965.1"/>
    <property type="molecule type" value="Genomic_DNA"/>
</dbReference>
<evidence type="ECO:0000256" key="2">
    <source>
        <dbReference type="ARBA" id="ARBA00023002"/>
    </source>
</evidence>
<keyword evidence="2" id="KW-0560">Oxidoreductase</keyword>
<dbReference type="SUPFAM" id="SSF51735">
    <property type="entry name" value="NAD(P)-binding Rossmann-fold domains"/>
    <property type="match status" value="1"/>
</dbReference>
<dbReference type="OrthoDB" id="3212478at2"/>
<dbReference type="Pfam" id="PF00106">
    <property type="entry name" value="adh_short"/>
    <property type="match status" value="1"/>
</dbReference>